<evidence type="ECO:0000313" key="1">
    <source>
        <dbReference type="EMBL" id="NOU87889.1"/>
    </source>
</evidence>
<sequence>MGDKRYIRKPAVFTSNKERKERIRKEQLENEAFNTKRREENVKIHFDQENQFHNEMRTVLLIINGYQKYYAPDKPGYYRYIIIDVKTDKYVKVDPSPYKSGIHPIGQWLRDLLML</sequence>
<keyword evidence="2" id="KW-1185">Reference proteome</keyword>
<proteinExistence type="predicted"/>
<comment type="caution">
    <text evidence="1">The sequence shown here is derived from an EMBL/GenBank/DDBJ whole genome shotgun (WGS) entry which is preliminary data.</text>
</comment>
<dbReference type="RefSeq" id="WP_171691005.1">
    <property type="nucleotide sequence ID" value="NZ_WHOC01000094.1"/>
</dbReference>
<dbReference type="EMBL" id="WHOC01000094">
    <property type="protein sequence ID" value="NOU87889.1"/>
    <property type="molecule type" value="Genomic_DNA"/>
</dbReference>
<dbReference type="Proteomes" id="UP000658690">
    <property type="component" value="Unassembled WGS sequence"/>
</dbReference>
<gene>
    <name evidence="1" type="ORF">GC102_19230</name>
</gene>
<protein>
    <submittedName>
        <fullName evidence="1">Uncharacterized protein</fullName>
    </submittedName>
</protein>
<evidence type="ECO:0000313" key="2">
    <source>
        <dbReference type="Proteomes" id="UP000658690"/>
    </source>
</evidence>
<organism evidence="1 2">
    <name type="scientific">Paenibacillus germinis</name>
    <dbReference type="NCBI Taxonomy" id="2654979"/>
    <lineage>
        <taxon>Bacteria</taxon>
        <taxon>Bacillati</taxon>
        <taxon>Bacillota</taxon>
        <taxon>Bacilli</taxon>
        <taxon>Bacillales</taxon>
        <taxon>Paenibacillaceae</taxon>
        <taxon>Paenibacillus</taxon>
    </lineage>
</organism>
<name>A0ABX1Z6H9_9BACL</name>
<accession>A0ABX1Z6H9</accession>
<reference evidence="1 2" key="1">
    <citation type="submission" date="2019-10" db="EMBL/GenBank/DDBJ databases">
        <title>Description of Paenibacillus choica sp. nov.</title>
        <authorList>
            <person name="Carlier A."/>
            <person name="Qi S."/>
        </authorList>
    </citation>
    <scope>NUCLEOTIDE SEQUENCE [LARGE SCALE GENOMIC DNA]</scope>
    <source>
        <strain evidence="1 2">LMG 31460</strain>
    </source>
</reference>